<protein>
    <recommendedName>
        <fullName evidence="4">Lytic polysaccharide monooxygenase</fullName>
    </recommendedName>
</protein>
<comment type="caution">
    <text evidence="2">The sequence shown here is derived from an EMBL/GenBank/DDBJ whole genome shotgun (WGS) entry which is preliminary data.</text>
</comment>
<proteinExistence type="predicted"/>
<gene>
    <name evidence="2" type="ORF">D6D20_09490</name>
</gene>
<dbReference type="Gene3D" id="2.70.50.70">
    <property type="match status" value="1"/>
</dbReference>
<sequence length="573" mass="61676">MYSVVESGISPNVRSCQRRRRFGAASHVRSVVWCTDDDWQKANLFSTPSLNFLQGLSSQALLDVHLKMSHLLQRRDIIRVCKKSRNVHRRQWMSRLSRINVSTHVSRVRLHSSDVDWVSSVGLASRKLLRIPKARPAPTAPLVDLETWDSVKTRPYHIHILSILLLAQLPFLVECHLKLNKPVPYSKSTLQLDPLKNALPGTEQSDFPCQSKRIGDADPFIVDQENELTAGEPQVMTFDGSASHGGGSCQLSVTLDRRPTAESTFKTIASWIGGCPIDNANGGTDPWNYTIPPEVPNGQATLAWSWVSKLSGQPEFYMNCAPITVSGGAEDTTEFDQLEDMFRVNLPSSQCGSQLSSNLEIPNPGKYVTTFDRQALAPPTGSGCAAMSQATATGSNTGSATSSQSSTVTSVSTISTPVSSSINTTTTTSSSSIATTSIPPAPTPTTSTIPPPYTNSTSCTTNGLLLCNGPTQFGLCNFNTVIWQPVAPGTICSSNQIIASTNSSANSSDTSTCSPDGSLVCNGSDEFGICNFGHVAFGSVAAGTTCVDGQVLRKRHLGLHKRRELGHRRGGRY</sequence>
<accession>A0A4S8YSL3</accession>
<organism evidence="2 3">
    <name type="scientific">Aureobasidium pullulans</name>
    <name type="common">Black yeast</name>
    <name type="synonym">Pullularia pullulans</name>
    <dbReference type="NCBI Taxonomy" id="5580"/>
    <lineage>
        <taxon>Eukaryota</taxon>
        <taxon>Fungi</taxon>
        <taxon>Dikarya</taxon>
        <taxon>Ascomycota</taxon>
        <taxon>Pezizomycotina</taxon>
        <taxon>Dothideomycetes</taxon>
        <taxon>Dothideomycetidae</taxon>
        <taxon>Dothideales</taxon>
        <taxon>Saccotheciaceae</taxon>
        <taxon>Aureobasidium</taxon>
    </lineage>
</organism>
<reference evidence="2 3" key="1">
    <citation type="submission" date="2018-10" db="EMBL/GenBank/DDBJ databases">
        <title>Fifty Aureobasidium pullulans genomes reveal a recombining polyextremotolerant generalist.</title>
        <authorList>
            <person name="Gostincar C."/>
            <person name="Turk M."/>
            <person name="Zajc J."/>
            <person name="Gunde-Cimerman N."/>
        </authorList>
    </citation>
    <scope>NUCLEOTIDE SEQUENCE [LARGE SCALE GENOMIC DNA]</scope>
    <source>
        <strain evidence="2 3">EXF-10751</strain>
    </source>
</reference>
<dbReference type="Proteomes" id="UP000310421">
    <property type="component" value="Unassembled WGS sequence"/>
</dbReference>
<evidence type="ECO:0000313" key="3">
    <source>
        <dbReference type="Proteomes" id="UP000310421"/>
    </source>
</evidence>
<evidence type="ECO:0000256" key="1">
    <source>
        <dbReference type="SAM" id="MobiDB-lite"/>
    </source>
</evidence>
<feature type="compositionally biased region" description="Pro residues" evidence="1">
    <location>
        <begin position="439"/>
        <end position="453"/>
    </location>
</feature>
<evidence type="ECO:0008006" key="4">
    <source>
        <dbReference type="Google" id="ProtNLM"/>
    </source>
</evidence>
<name>A0A4S8YSL3_AURPU</name>
<dbReference type="PANTHER" id="PTHR36182:SF2">
    <property type="entry name" value="LYTIC POLYSACCHARIDE MONOOXYGENASE"/>
    <property type="match status" value="1"/>
</dbReference>
<feature type="region of interest" description="Disordered" evidence="1">
    <location>
        <begin position="379"/>
        <end position="453"/>
    </location>
</feature>
<dbReference type="AlphaFoldDB" id="A0A4S8YSL3"/>
<feature type="compositionally biased region" description="Low complexity" evidence="1">
    <location>
        <begin position="388"/>
        <end position="438"/>
    </location>
</feature>
<dbReference type="PANTHER" id="PTHR36182">
    <property type="entry name" value="PROTEIN, PUTATIVE (AFU_ORTHOLOGUE AFUA_6G10930)-RELATED"/>
    <property type="match status" value="1"/>
</dbReference>
<evidence type="ECO:0000313" key="2">
    <source>
        <dbReference type="EMBL" id="THW55426.1"/>
    </source>
</evidence>
<dbReference type="EMBL" id="QZAN01000191">
    <property type="protein sequence ID" value="THW55426.1"/>
    <property type="molecule type" value="Genomic_DNA"/>
</dbReference>